<dbReference type="Proteomes" id="UP000790787">
    <property type="component" value="Chromosome 19"/>
</dbReference>
<gene>
    <name evidence="2" type="primary">LOC142173743</name>
</gene>
<name>A0AC58TE26_TOBAC</name>
<proteinExistence type="predicted"/>
<keyword evidence="1" id="KW-1185">Reference proteome</keyword>
<dbReference type="RefSeq" id="XP_075095487.1">
    <property type="nucleotide sequence ID" value="XM_075239386.1"/>
</dbReference>
<reference evidence="1" key="1">
    <citation type="journal article" date="2014" name="Nat. Commun.">
        <title>The tobacco genome sequence and its comparison with those of tomato and potato.</title>
        <authorList>
            <person name="Sierro N."/>
            <person name="Battey J.N."/>
            <person name="Ouadi S."/>
            <person name="Bakaher N."/>
            <person name="Bovet L."/>
            <person name="Willig A."/>
            <person name="Goepfert S."/>
            <person name="Peitsch M.C."/>
            <person name="Ivanov N.V."/>
        </authorList>
    </citation>
    <scope>NUCLEOTIDE SEQUENCE [LARGE SCALE GENOMIC DNA]</scope>
</reference>
<protein>
    <submittedName>
        <fullName evidence="2">Uncharacterized protein LOC142173743</fullName>
    </submittedName>
</protein>
<reference evidence="2" key="2">
    <citation type="submission" date="2025-08" db="UniProtKB">
        <authorList>
            <consortium name="RefSeq"/>
        </authorList>
    </citation>
    <scope>IDENTIFICATION</scope>
    <source>
        <tissue evidence="2">Leaf</tissue>
    </source>
</reference>
<sequence>MPPPSCDCEKSKDFVVHLQYQRLLQFLMGLNECYSQARSQILMKSKVINVNQAYALIVQDESQKLMASSNYVTVETMESTALFTTRNIIPKHKRNWSVECDYCHGKGHTRDCCFKLIGASNQVNTTGNVPTNIAAPMIIQEQYNMLLNMLSKTSTSETSAHLAGKCFLVKDNAVYWIVDRGATNLMTRNERLMLDGSKVGSAENVQMPTGESAKVTKIGNSPLAGGDILKDDLCTGRVKVIGSEDDGLYVLRTHFIRKISAFRNKDDFQLQHCDVCPLSRQIRLPFPFSTSKADEPFHLIHMDLPGAPANLDQENHETQDPYGDVADLVEDIEAVEETQTTELT</sequence>
<organism evidence="1 2">
    <name type="scientific">Nicotiana tabacum</name>
    <name type="common">Common tobacco</name>
    <dbReference type="NCBI Taxonomy" id="4097"/>
    <lineage>
        <taxon>Eukaryota</taxon>
        <taxon>Viridiplantae</taxon>
        <taxon>Streptophyta</taxon>
        <taxon>Embryophyta</taxon>
        <taxon>Tracheophyta</taxon>
        <taxon>Spermatophyta</taxon>
        <taxon>Magnoliopsida</taxon>
        <taxon>eudicotyledons</taxon>
        <taxon>Gunneridae</taxon>
        <taxon>Pentapetalae</taxon>
        <taxon>asterids</taxon>
        <taxon>lamiids</taxon>
        <taxon>Solanales</taxon>
        <taxon>Solanaceae</taxon>
        <taxon>Nicotianoideae</taxon>
        <taxon>Nicotianeae</taxon>
        <taxon>Nicotiana</taxon>
    </lineage>
</organism>
<evidence type="ECO:0000313" key="1">
    <source>
        <dbReference type="Proteomes" id="UP000790787"/>
    </source>
</evidence>
<evidence type="ECO:0000313" key="2">
    <source>
        <dbReference type="RefSeq" id="XP_075095487.1"/>
    </source>
</evidence>
<accession>A0AC58TE26</accession>